<dbReference type="AlphaFoldDB" id="A0A812BVH2"/>
<dbReference type="Proteomes" id="UP000597762">
    <property type="component" value="Unassembled WGS sequence"/>
</dbReference>
<dbReference type="GO" id="GO:0006396">
    <property type="term" value="P:RNA processing"/>
    <property type="evidence" value="ECO:0007669"/>
    <property type="project" value="InterPro"/>
</dbReference>
<comment type="subcellular location">
    <subcellularLocation>
        <location evidence="1">Nucleus</location>
    </subcellularLocation>
</comment>
<dbReference type="PANTHER" id="PTHR13361:SF1">
    <property type="entry name" value="WW DOMAIN-BINDING PROTEIN 11"/>
    <property type="match status" value="1"/>
</dbReference>
<dbReference type="EMBL" id="CAHIKZ030001083">
    <property type="protein sequence ID" value="CAE1251828.1"/>
    <property type="molecule type" value="Genomic_DNA"/>
</dbReference>
<keyword evidence="7" id="KW-1185">Reference proteome</keyword>
<comment type="caution">
    <text evidence="6">The sequence shown here is derived from an EMBL/GenBank/DDBJ whole genome shotgun (WGS) entry which is preliminary data.</text>
</comment>
<proteinExistence type="predicted"/>
<accession>A0A812BVH2</accession>
<evidence type="ECO:0000313" key="6">
    <source>
        <dbReference type="EMBL" id="CAE1251828.1"/>
    </source>
</evidence>
<evidence type="ECO:0000256" key="4">
    <source>
        <dbReference type="SAM" id="MobiDB-lite"/>
    </source>
</evidence>
<feature type="compositionally biased region" description="Basic and acidic residues" evidence="4">
    <location>
        <begin position="306"/>
        <end position="326"/>
    </location>
</feature>
<dbReference type="OrthoDB" id="10067323at2759"/>
<feature type="compositionally biased region" description="Acidic residues" evidence="4">
    <location>
        <begin position="296"/>
        <end position="305"/>
    </location>
</feature>
<evidence type="ECO:0000256" key="1">
    <source>
        <dbReference type="ARBA" id="ARBA00004123"/>
    </source>
</evidence>
<name>A0A812BVH2_ACAPH</name>
<feature type="region of interest" description="Disordered" evidence="4">
    <location>
        <begin position="184"/>
        <end position="338"/>
    </location>
</feature>
<evidence type="ECO:0000259" key="5">
    <source>
        <dbReference type="Pfam" id="PF09429"/>
    </source>
</evidence>
<gene>
    <name evidence="6" type="ORF">SPHA_27716</name>
</gene>
<evidence type="ECO:0000256" key="2">
    <source>
        <dbReference type="ARBA" id="ARBA00023242"/>
    </source>
</evidence>
<keyword evidence="3" id="KW-0175">Coiled coil</keyword>
<feature type="compositionally biased region" description="Basic and acidic residues" evidence="4">
    <location>
        <begin position="249"/>
        <end position="267"/>
    </location>
</feature>
<sequence>MNPTDQARKEARKRELKKNKKQRMLVRQAVLKGKDPTKILQEMEMIDKMEYDPTQPPKLNEKVLKDKRKKLKETFLRILKLYDKENPEYAIELRKAEAEYDKKRIQLQIYFEQVKNAERVQLDQIPLPELPLEYTIPSMIPLPSEMPPLGSVPPQKQPVGILKKPSMFMPKVGDMKMADMKIYLKRTPPGPPPGLPPALSDSEDEEYDPEKDIHEIIGTVDVDEHPVEIPEPVPEPEGEPPATKVRKIRFADDKKKRSSDEPEKDNRFQFPRKQKKVVTPLQAMMLRMAGQQAPSQDDDDEDEADNNEKDNKRDDHHSSDSDYDKRDEEEENDARDAKNVGPKFHFLFFYCLH</sequence>
<dbReference type="GO" id="GO:0005681">
    <property type="term" value="C:spliceosomal complex"/>
    <property type="evidence" value="ECO:0007669"/>
    <property type="project" value="TreeGrafter"/>
</dbReference>
<evidence type="ECO:0000256" key="3">
    <source>
        <dbReference type="SAM" id="Coils"/>
    </source>
</evidence>
<organism evidence="6 7">
    <name type="scientific">Acanthosepion pharaonis</name>
    <name type="common">Pharaoh cuttlefish</name>
    <name type="synonym">Sepia pharaonis</name>
    <dbReference type="NCBI Taxonomy" id="158019"/>
    <lineage>
        <taxon>Eukaryota</taxon>
        <taxon>Metazoa</taxon>
        <taxon>Spiralia</taxon>
        <taxon>Lophotrochozoa</taxon>
        <taxon>Mollusca</taxon>
        <taxon>Cephalopoda</taxon>
        <taxon>Coleoidea</taxon>
        <taxon>Decapodiformes</taxon>
        <taxon>Sepiida</taxon>
        <taxon>Sepiina</taxon>
        <taxon>Sepiidae</taxon>
        <taxon>Acanthosepion</taxon>
    </lineage>
</organism>
<dbReference type="Pfam" id="PF09429">
    <property type="entry name" value="Wbp11"/>
    <property type="match status" value="1"/>
</dbReference>
<feature type="compositionally biased region" description="Basic and acidic residues" evidence="4">
    <location>
        <begin position="1"/>
        <end position="13"/>
    </location>
</feature>
<protein>
    <submittedName>
        <fullName evidence="6">WBP11</fullName>
    </submittedName>
</protein>
<dbReference type="InterPro" id="IPR019007">
    <property type="entry name" value="Wbp11/ELF5/Saf1_N"/>
</dbReference>
<feature type="region of interest" description="Disordered" evidence="4">
    <location>
        <begin position="1"/>
        <end position="21"/>
    </location>
</feature>
<feature type="domain" description="Wbp11/ELF5/Saf1 N-terminal" evidence="5">
    <location>
        <begin position="1"/>
        <end position="78"/>
    </location>
</feature>
<dbReference type="PANTHER" id="PTHR13361">
    <property type="entry name" value="WW DOMAIN-BINDING PROTEIN 11"/>
    <property type="match status" value="1"/>
</dbReference>
<evidence type="ECO:0000313" key="7">
    <source>
        <dbReference type="Proteomes" id="UP000597762"/>
    </source>
</evidence>
<feature type="coiled-coil region" evidence="3">
    <location>
        <begin position="79"/>
        <end position="113"/>
    </location>
</feature>
<reference evidence="6" key="1">
    <citation type="submission" date="2021-01" db="EMBL/GenBank/DDBJ databases">
        <authorList>
            <person name="Li R."/>
            <person name="Bekaert M."/>
        </authorList>
    </citation>
    <scope>NUCLEOTIDE SEQUENCE</scope>
    <source>
        <strain evidence="6">Farmed</strain>
    </source>
</reference>
<keyword evidence="2" id="KW-0539">Nucleus</keyword>